<evidence type="ECO:0000256" key="8">
    <source>
        <dbReference type="ARBA" id="ARBA00033408"/>
    </source>
</evidence>
<keyword evidence="4" id="KW-0547">Nucleotide-binding</keyword>
<dbReference type="Pfam" id="PF02463">
    <property type="entry name" value="SMC_N"/>
    <property type="match status" value="1"/>
</dbReference>
<accession>A0ABT7BSU7</accession>
<evidence type="ECO:0000256" key="9">
    <source>
        <dbReference type="PIRNR" id="PIRNR003128"/>
    </source>
</evidence>
<evidence type="ECO:0000313" key="11">
    <source>
        <dbReference type="EMBL" id="MDJ1181594.1"/>
    </source>
</evidence>
<dbReference type="InterPro" id="IPR027417">
    <property type="entry name" value="P-loop_NTPase"/>
</dbReference>
<dbReference type="PANTHER" id="PTHR11059:SF0">
    <property type="entry name" value="DNA REPAIR PROTEIN RECN"/>
    <property type="match status" value="1"/>
</dbReference>
<dbReference type="NCBIfam" id="TIGR00634">
    <property type="entry name" value="recN"/>
    <property type="match status" value="1"/>
</dbReference>
<dbReference type="InterPro" id="IPR003395">
    <property type="entry name" value="RecF/RecN/SMC_N"/>
</dbReference>
<comment type="caution">
    <text evidence="11">The sequence shown here is derived from an EMBL/GenBank/DDBJ whole genome shotgun (WGS) entry which is preliminary data.</text>
</comment>
<evidence type="ECO:0000256" key="5">
    <source>
        <dbReference type="ARBA" id="ARBA00022763"/>
    </source>
</evidence>
<proteinExistence type="inferred from homology"/>
<evidence type="ECO:0000256" key="2">
    <source>
        <dbReference type="ARBA" id="ARBA00009441"/>
    </source>
</evidence>
<evidence type="ECO:0000256" key="4">
    <source>
        <dbReference type="ARBA" id="ARBA00022741"/>
    </source>
</evidence>
<dbReference type="Proteomes" id="UP001232992">
    <property type="component" value="Unassembled WGS sequence"/>
</dbReference>
<evidence type="ECO:0000256" key="3">
    <source>
        <dbReference type="ARBA" id="ARBA00021315"/>
    </source>
</evidence>
<evidence type="ECO:0000256" key="7">
    <source>
        <dbReference type="ARBA" id="ARBA00023204"/>
    </source>
</evidence>
<feature type="domain" description="RecF/RecN/SMC N-terminal" evidence="10">
    <location>
        <begin position="2"/>
        <end position="513"/>
    </location>
</feature>
<organism evidence="11 12">
    <name type="scientific">Roseofilum casamattae BLCC-M143</name>
    <dbReference type="NCBI Taxonomy" id="3022442"/>
    <lineage>
        <taxon>Bacteria</taxon>
        <taxon>Bacillati</taxon>
        <taxon>Cyanobacteriota</taxon>
        <taxon>Cyanophyceae</taxon>
        <taxon>Desertifilales</taxon>
        <taxon>Desertifilaceae</taxon>
        <taxon>Roseofilum</taxon>
        <taxon>Roseofilum casamattae</taxon>
    </lineage>
</organism>
<evidence type="ECO:0000313" key="12">
    <source>
        <dbReference type="Proteomes" id="UP001232992"/>
    </source>
</evidence>
<keyword evidence="5 9" id="KW-0227">DNA damage</keyword>
<dbReference type="CDD" id="cd03241">
    <property type="entry name" value="ABC_RecN"/>
    <property type="match status" value="1"/>
</dbReference>
<gene>
    <name evidence="11" type="primary">recN</name>
    <name evidence="11" type="ORF">PMH09_00160</name>
</gene>
<comment type="similarity">
    <text evidence="2 9">Belongs to the RecN family.</text>
</comment>
<dbReference type="RefSeq" id="WP_283756701.1">
    <property type="nucleotide sequence ID" value="NZ_JAQOSQ010000001.1"/>
</dbReference>
<reference evidence="11 12" key="1">
    <citation type="submission" date="2023-01" db="EMBL/GenBank/DDBJ databases">
        <title>Novel diversity within Roseofilum (Cyanobacteria; Desertifilaceae) from marine benthic mats with descriptions of four novel species.</title>
        <authorList>
            <person name="Wang Y."/>
            <person name="Berthold D.E."/>
            <person name="Hu J."/>
            <person name="Lefler F.W."/>
            <person name="Laughinghouse H.D. IV."/>
        </authorList>
    </citation>
    <scope>NUCLEOTIDE SEQUENCE [LARGE SCALE GENOMIC DNA]</scope>
    <source>
        <strain evidence="11 12">BLCC-M143</strain>
    </source>
</reference>
<name>A0ABT7BSU7_9CYAN</name>
<dbReference type="InterPro" id="IPR004604">
    <property type="entry name" value="DNA_recomb/repair_RecN"/>
</dbReference>
<dbReference type="PANTHER" id="PTHR11059">
    <property type="entry name" value="DNA REPAIR PROTEIN RECN"/>
    <property type="match status" value="1"/>
</dbReference>
<dbReference type="EMBL" id="JAQOSQ010000001">
    <property type="protein sequence ID" value="MDJ1181594.1"/>
    <property type="molecule type" value="Genomic_DNA"/>
</dbReference>
<evidence type="ECO:0000256" key="1">
    <source>
        <dbReference type="ARBA" id="ARBA00003618"/>
    </source>
</evidence>
<dbReference type="Gene3D" id="3.40.50.300">
    <property type="entry name" value="P-loop containing nucleotide triphosphate hydrolases"/>
    <property type="match status" value="2"/>
</dbReference>
<evidence type="ECO:0000256" key="6">
    <source>
        <dbReference type="ARBA" id="ARBA00022840"/>
    </source>
</evidence>
<sequence length="581" mass="64956">MLISLKIENFALIDRLDLEFSPGLTVFTGETGAGKSIILDALDAVLGGKLTSKAIRSGQHRGLIEAIFTLTPLTAQWLREQDIEPMDNHTLVCSRELKLSPGAYRSWSRLNGIIVRNDRMKTLRQLLVSITAQGQTVQLGDPQRQREWLDLYGEESLLVLRDGVAEAYGTARDLRSQLDRQRNDEQYRLQRIDILQYQLSEFAQVQPTSAGELKDLEQESDRLSHSVELHEKSYQIYQALYQGERSLAAADLLGQAKTLIEDILPYDTTLQPILELVNEALVRVDEAGRQINAYSDSVETDPERLEEIAIRMGELKQLCRKYGPSLEDAIAYWQTIQAELDRFTATGESIEQLERDYDRAITELKLLCDRLHQQRQKASLRLEGRLVEELKPLAMDKVKFKVALTPTEISATGSDRITFGISPNPGEPIAPLAKTASGGEMSRFLLAITACFSQINPVNTLVFDEIDAGVSGRVAEAIADKLHLLSQHNQILCVTHQPLIAALADRHLHVRKETIAQEQNDNGKLSQRTVVRVTPLDRQQRSEELAQLAGGNSAADALSFARSLLQQADSKRQKTSSTELS</sequence>
<dbReference type="PIRSF" id="PIRSF003128">
    <property type="entry name" value="RecN"/>
    <property type="match status" value="1"/>
</dbReference>
<keyword evidence="6" id="KW-0067">ATP-binding</keyword>
<dbReference type="SUPFAM" id="SSF52540">
    <property type="entry name" value="P-loop containing nucleoside triphosphate hydrolases"/>
    <property type="match status" value="1"/>
</dbReference>
<protein>
    <recommendedName>
        <fullName evidence="3 9">DNA repair protein RecN</fullName>
    </recommendedName>
    <alternativeName>
        <fullName evidence="8 9">Recombination protein N</fullName>
    </alternativeName>
</protein>
<comment type="function">
    <text evidence="1 9">May be involved in recombinational repair of damaged DNA.</text>
</comment>
<keyword evidence="7 9" id="KW-0234">DNA repair</keyword>
<keyword evidence="12" id="KW-1185">Reference proteome</keyword>
<evidence type="ECO:0000259" key="10">
    <source>
        <dbReference type="Pfam" id="PF02463"/>
    </source>
</evidence>